<keyword evidence="4 5" id="KW-0472">Membrane</keyword>
<dbReference type="Gene3D" id="1.20.1070.10">
    <property type="entry name" value="Rhodopsin 7-helix transmembrane proteins"/>
    <property type="match status" value="1"/>
</dbReference>
<evidence type="ECO:0000259" key="6">
    <source>
        <dbReference type="PROSITE" id="PS50262"/>
    </source>
</evidence>
<dbReference type="InterPro" id="IPR017452">
    <property type="entry name" value="GPCR_Rhodpsn_7TM"/>
</dbReference>
<keyword evidence="7" id="KW-1185">Reference proteome</keyword>
<dbReference type="PROSITE" id="PS50262">
    <property type="entry name" value="G_PROTEIN_RECEP_F1_2"/>
    <property type="match status" value="1"/>
</dbReference>
<sequence length="334" mass="38106">MTLPWPQVLFIAITFVTLPLYILILIVVCKQPELSTFYVLMVSEGIADIYAVVSYFLATALRFTLWLDELYWGHERFFANYAYLSVYFSTYVRSVGITLIAIQRYVIICLRGKRLGKILGGIPSFAYVAVHWTTALILTAPVCTSLNNHFDTLHKLNILNPPKLFAFGCLMATFIVGTCFIISMICYALILVHVFNNRKRSFVNSSEGYELRLCVQAAMLLLALLMFLTYHAGQYVIGDAIHDIPLLLYYWRPYFSPITTAFASWVEPWSCLAFNREIRQNIIKMVCCRKKHLGLTVANKISVLQAGIAYKLRRTRIHRTRTGAVADNEIHDGT</sequence>
<evidence type="ECO:0000256" key="4">
    <source>
        <dbReference type="ARBA" id="ARBA00023136"/>
    </source>
</evidence>
<feature type="domain" description="G-protein coupled receptors family 1 profile" evidence="6">
    <location>
        <begin position="20"/>
        <end position="226"/>
    </location>
</feature>
<evidence type="ECO:0000256" key="3">
    <source>
        <dbReference type="ARBA" id="ARBA00022989"/>
    </source>
</evidence>
<keyword evidence="3 5" id="KW-1133">Transmembrane helix</keyword>
<protein>
    <submittedName>
        <fullName evidence="8">G_PROTEIN_RECEP_F1_2 domain-containing protein</fullName>
    </submittedName>
</protein>
<feature type="transmembrane region" description="Helical" evidence="5">
    <location>
        <begin position="81"/>
        <end position="106"/>
    </location>
</feature>
<evidence type="ECO:0000256" key="1">
    <source>
        <dbReference type="ARBA" id="ARBA00004370"/>
    </source>
</evidence>
<dbReference type="Proteomes" id="UP000025227">
    <property type="component" value="Unplaced"/>
</dbReference>
<comment type="subcellular location">
    <subcellularLocation>
        <location evidence="1">Membrane</location>
    </subcellularLocation>
</comment>
<feature type="transmembrane region" description="Helical" evidence="5">
    <location>
        <begin position="6"/>
        <end position="29"/>
    </location>
</feature>
<dbReference type="InterPro" id="IPR019426">
    <property type="entry name" value="7TM_GPCR_serpentine_rcpt_Srv"/>
</dbReference>
<name>A0A7I5EBJ2_HAECO</name>
<dbReference type="AlphaFoldDB" id="A0A7I5EBJ2"/>
<dbReference type="SUPFAM" id="SSF81321">
    <property type="entry name" value="Family A G protein-coupled receptor-like"/>
    <property type="match status" value="1"/>
</dbReference>
<evidence type="ECO:0000313" key="7">
    <source>
        <dbReference type="Proteomes" id="UP000025227"/>
    </source>
</evidence>
<dbReference type="WBParaSite" id="HCON_00126850-00001">
    <property type="protein sequence ID" value="HCON_00126850-00001"/>
    <property type="gene ID" value="HCON_00126850"/>
</dbReference>
<dbReference type="CDD" id="cd00637">
    <property type="entry name" value="7tm_classA_rhodopsin-like"/>
    <property type="match status" value="1"/>
</dbReference>
<dbReference type="GO" id="GO:0016020">
    <property type="term" value="C:membrane"/>
    <property type="evidence" value="ECO:0007669"/>
    <property type="project" value="UniProtKB-SubCell"/>
</dbReference>
<dbReference type="InterPro" id="IPR052665">
    <property type="entry name" value="Neuropeptide-GPCR"/>
</dbReference>
<proteinExistence type="predicted"/>
<evidence type="ECO:0000313" key="8">
    <source>
        <dbReference type="WBParaSite" id="HCON_00126850-00001"/>
    </source>
</evidence>
<dbReference type="OrthoDB" id="5868253at2759"/>
<dbReference type="PANTHER" id="PTHR24224:SF17">
    <property type="entry name" value="G-PROTEIN COUPLED RECEPTORS FAMILY 1 PROFILE DOMAIN-CONTAINING PROTEIN"/>
    <property type="match status" value="1"/>
</dbReference>
<dbReference type="Pfam" id="PF10323">
    <property type="entry name" value="7TM_GPCR_Srv"/>
    <property type="match status" value="1"/>
</dbReference>
<dbReference type="PANTHER" id="PTHR24224">
    <property type="entry name" value="CARDIOACCELERATORY PEPTIDE RECEPTOR-RELATED"/>
    <property type="match status" value="1"/>
</dbReference>
<evidence type="ECO:0000256" key="5">
    <source>
        <dbReference type="SAM" id="Phobius"/>
    </source>
</evidence>
<feature type="transmembrane region" description="Helical" evidence="5">
    <location>
        <begin position="164"/>
        <end position="192"/>
    </location>
</feature>
<keyword evidence="2 5" id="KW-0812">Transmembrane</keyword>
<reference evidence="8" key="1">
    <citation type="submission" date="2020-12" db="UniProtKB">
        <authorList>
            <consortium name="WormBaseParasite"/>
        </authorList>
    </citation>
    <scope>IDENTIFICATION</scope>
    <source>
        <strain evidence="8">MHco3</strain>
    </source>
</reference>
<organism evidence="7 8">
    <name type="scientific">Haemonchus contortus</name>
    <name type="common">Barber pole worm</name>
    <dbReference type="NCBI Taxonomy" id="6289"/>
    <lineage>
        <taxon>Eukaryota</taxon>
        <taxon>Metazoa</taxon>
        <taxon>Ecdysozoa</taxon>
        <taxon>Nematoda</taxon>
        <taxon>Chromadorea</taxon>
        <taxon>Rhabditida</taxon>
        <taxon>Rhabditina</taxon>
        <taxon>Rhabditomorpha</taxon>
        <taxon>Strongyloidea</taxon>
        <taxon>Trichostrongylidae</taxon>
        <taxon>Haemonchus</taxon>
    </lineage>
</organism>
<feature type="transmembrane region" description="Helical" evidence="5">
    <location>
        <begin position="118"/>
        <end position="144"/>
    </location>
</feature>
<feature type="transmembrane region" description="Helical" evidence="5">
    <location>
        <begin position="36"/>
        <end position="61"/>
    </location>
</feature>
<feature type="transmembrane region" description="Helical" evidence="5">
    <location>
        <begin position="253"/>
        <end position="275"/>
    </location>
</feature>
<feature type="transmembrane region" description="Helical" evidence="5">
    <location>
        <begin position="213"/>
        <end position="233"/>
    </location>
</feature>
<evidence type="ECO:0000256" key="2">
    <source>
        <dbReference type="ARBA" id="ARBA00022692"/>
    </source>
</evidence>
<accession>A0A7I5EBJ2</accession>